<proteinExistence type="inferred from homology"/>
<evidence type="ECO:0000256" key="4">
    <source>
        <dbReference type="SAM" id="SignalP"/>
    </source>
</evidence>
<dbReference type="Proteomes" id="UP000317951">
    <property type="component" value="Unassembled WGS sequence"/>
</dbReference>
<organism evidence="5 6">
    <name type="scientific">Pseudomonas extremaustralis</name>
    <dbReference type="NCBI Taxonomy" id="359110"/>
    <lineage>
        <taxon>Bacteria</taxon>
        <taxon>Pseudomonadati</taxon>
        <taxon>Pseudomonadota</taxon>
        <taxon>Gammaproteobacteria</taxon>
        <taxon>Pseudomonadales</taxon>
        <taxon>Pseudomonadaceae</taxon>
        <taxon>Pseudomonas</taxon>
    </lineage>
</organism>
<feature type="signal peptide" evidence="4">
    <location>
        <begin position="1"/>
        <end position="23"/>
    </location>
</feature>
<dbReference type="AlphaFoldDB" id="A0A5C5Q5I0"/>
<dbReference type="Gene3D" id="2.40.160.10">
    <property type="entry name" value="Porin"/>
    <property type="match status" value="1"/>
</dbReference>
<evidence type="ECO:0000313" key="5">
    <source>
        <dbReference type="EMBL" id="TWS00915.1"/>
    </source>
</evidence>
<reference evidence="5 6" key="1">
    <citation type="submission" date="2019-06" db="EMBL/GenBank/DDBJ databases">
        <title>Pseudomonas bimorpha sp. nov. isolated from bovine raw milk and skim milk concentrate.</title>
        <authorList>
            <person name="Hofmann K."/>
            <person name="Huptas C."/>
            <person name="Doll E."/>
            <person name="Scherer S."/>
            <person name="Wenning M."/>
        </authorList>
    </citation>
    <scope>NUCLEOTIDE SEQUENCE [LARGE SCALE GENOMIC DNA]</scope>
    <source>
        <strain evidence="5 6">DSM 17835</strain>
    </source>
</reference>
<comment type="caution">
    <text evidence="5">The sequence shown here is derived from an EMBL/GenBank/DDBJ whole genome shotgun (WGS) entry which is preliminary data.</text>
</comment>
<evidence type="ECO:0000256" key="2">
    <source>
        <dbReference type="ARBA" id="ARBA00022448"/>
    </source>
</evidence>
<feature type="chain" id="PRO_5023149487" evidence="4">
    <location>
        <begin position="24"/>
        <end position="441"/>
    </location>
</feature>
<dbReference type="Pfam" id="PF03573">
    <property type="entry name" value="OprD"/>
    <property type="match status" value="1"/>
</dbReference>
<keyword evidence="2" id="KW-0813">Transport</keyword>
<dbReference type="EMBL" id="VFET01000035">
    <property type="protein sequence ID" value="TWS00915.1"/>
    <property type="molecule type" value="Genomic_DNA"/>
</dbReference>
<dbReference type="InterPro" id="IPR023614">
    <property type="entry name" value="Porin_dom_sf"/>
</dbReference>
<comment type="similarity">
    <text evidence="1">Belongs to the outer membrane porin (Opr) (TC 1.B.25) family.</text>
</comment>
<sequence length="441" mass="47516">MSNLTKGLLALTASACLQNVAQAAPLVADQATAKGVVEDSHLNVLLRNYYWNRDGKNGGVDRRDWSQGVIANFESGFTQGTVGFGVDAYGAFALKLDGGAGTTGLGNLPINRNGEPEDSYGKSGGALKVRVSKTVLKIGEMQPKNPLFAPGGVRVLPQTASGINLLSSEIDNLNMDAGHFYSGTSPATTRSDGELFASYARRASSEADYIGGKYSPSPNFSLSLYGSELKDIWHQYYTGANYVLPLSTTQALNVDFSLYRTLDTGKADAGDINNTTWSLAAGYTFLGAHKITLAYQKVHGDTPFDTIAFGNGSGNKGDSVWLSNAIQYSDFNGPGEKSWQVRYDLNMAPYGVQGLTFMTRYVSGDDIDGTKVDSSSAYRNRYGEDGKHHELNLEAKYVVQAGPAKNLSLRLRQAWHRANAAQGEGDLSDLRLIVEYPISVF</sequence>
<keyword evidence="3 4" id="KW-0732">Signal</keyword>
<dbReference type="InterPro" id="IPR005318">
    <property type="entry name" value="OM_porin_bac"/>
</dbReference>
<dbReference type="PANTHER" id="PTHR34596">
    <property type="entry name" value="CHITOPORIN"/>
    <property type="match status" value="1"/>
</dbReference>
<dbReference type="PANTHER" id="PTHR34596:SF2">
    <property type="entry name" value="CHITOPORIN"/>
    <property type="match status" value="1"/>
</dbReference>
<dbReference type="OrthoDB" id="6759120at2"/>
<dbReference type="RefSeq" id="WP_010567425.1">
    <property type="nucleotide sequence ID" value="NZ_JARIXU010000014.1"/>
</dbReference>
<accession>A0A5C5Q5I0</accession>
<dbReference type="GO" id="GO:0015288">
    <property type="term" value="F:porin activity"/>
    <property type="evidence" value="ECO:0007669"/>
    <property type="project" value="TreeGrafter"/>
</dbReference>
<evidence type="ECO:0000256" key="1">
    <source>
        <dbReference type="ARBA" id="ARBA00009075"/>
    </source>
</evidence>
<name>A0A5C5Q5I0_9PSED</name>
<gene>
    <name evidence="5" type="ORF">FIV36_27720</name>
</gene>
<protein>
    <submittedName>
        <fullName evidence="5">OprD family porin</fullName>
    </submittedName>
</protein>
<dbReference type="GO" id="GO:0016020">
    <property type="term" value="C:membrane"/>
    <property type="evidence" value="ECO:0007669"/>
    <property type="project" value="InterPro"/>
</dbReference>
<evidence type="ECO:0000313" key="6">
    <source>
        <dbReference type="Proteomes" id="UP000317951"/>
    </source>
</evidence>
<evidence type="ECO:0000256" key="3">
    <source>
        <dbReference type="ARBA" id="ARBA00022729"/>
    </source>
</evidence>